<evidence type="ECO:0000256" key="1">
    <source>
        <dbReference type="PROSITE-ProRule" id="PRU00339"/>
    </source>
</evidence>
<dbReference type="Proteomes" id="UP000317778">
    <property type="component" value="Unassembled WGS sequence"/>
</dbReference>
<proteinExistence type="predicted"/>
<organism evidence="3 4">
    <name type="scientific">candidate division TA06 bacterium B3_TA06</name>
    <dbReference type="NCBI Taxonomy" id="2012487"/>
    <lineage>
        <taxon>Bacteria</taxon>
        <taxon>Bacteria division TA06</taxon>
    </lineage>
</organism>
<dbReference type="EMBL" id="NJBO01000004">
    <property type="protein sequence ID" value="TKJ43465.1"/>
    <property type="molecule type" value="Genomic_DNA"/>
</dbReference>
<dbReference type="SMART" id="SM00028">
    <property type="entry name" value="TPR"/>
    <property type="match status" value="1"/>
</dbReference>
<gene>
    <name evidence="3" type="ORF">CEE36_03775</name>
</gene>
<dbReference type="SUPFAM" id="SSF48452">
    <property type="entry name" value="TPR-like"/>
    <property type="match status" value="1"/>
</dbReference>
<dbReference type="InterPro" id="IPR011990">
    <property type="entry name" value="TPR-like_helical_dom_sf"/>
</dbReference>
<evidence type="ECO:0000256" key="2">
    <source>
        <dbReference type="SAM" id="MobiDB-lite"/>
    </source>
</evidence>
<evidence type="ECO:0000313" key="3">
    <source>
        <dbReference type="EMBL" id="TKJ43465.1"/>
    </source>
</evidence>
<dbReference type="PROSITE" id="PS50005">
    <property type="entry name" value="TPR"/>
    <property type="match status" value="1"/>
</dbReference>
<keyword evidence="1" id="KW-0802">TPR repeat</keyword>
<dbReference type="Pfam" id="PF13424">
    <property type="entry name" value="TPR_12"/>
    <property type="match status" value="1"/>
</dbReference>
<accession>A0A532V8F3</accession>
<dbReference type="PANTHER" id="PTHR10098">
    <property type="entry name" value="RAPSYN-RELATED"/>
    <property type="match status" value="1"/>
</dbReference>
<name>A0A532V8F3_UNCT6</name>
<reference evidence="3 4" key="1">
    <citation type="submission" date="2017-06" db="EMBL/GenBank/DDBJ databases">
        <title>Novel microbial phyla capable of carbon fixation and sulfur reduction in deep-sea sediments.</title>
        <authorList>
            <person name="Huang J."/>
            <person name="Baker B."/>
            <person name="Wang Y."/>
        </authorList>
    </citation>
    <scope>NUCLEOTIDE SEQUENCE [LARGE SCALE GENOMIC DNA]</scope>
    <source>
        <strain evidence="3">B3_TA06</strain>
    </source>
</reference>
<feature type="repeat" description="TPR" evidence="1">
    <location>
        <begin position="74"/>
        <end position="107"/>
    </location>
</feature>
<evidence type="ECO:0000313" key="4">
    <source>
        <dbReference type="Proteomes" id="UP000317778"/>
    </source>
</evidence>
<dbReference type="AlphaFoldDB" id="A0A532V8F3"/>
<comment type="caution">
    <text evidence="3">The sequence shown here is derived from an EMBL/GenBank/DDBJ whole genome shotgun (WGS) entry which is preliminary data.</text>
</comment>
<sequence>MGVFPLPSIPSPQKEGDNRRLQRIILPPPWQTEGSLSRLPGHPERVSSHPHKALDYYQKSLEIATKIGNLEVQANQLNNIGALYGNLGDHKQALNYFQRAREIYVKIGAKHKVEQTDQNIARARQKLAEQ</sequence>
<dbReference type="Gene3D" id="1.25.40.10">
    <property type="entry name" value="Tetratricopeptide repeat domain"/>
    <property type="match status" value="1"/>
</dbReference>
<dbReference type="InterPro" id="IPR019734">
    <property type="entry name" value="TPR_rpt"/>
</dbReference>
<feature type="region of interest" description="Disordered" evidence="2">
    <location>
        <begin position="29"/>
        <end position="49"/>
    </location>
</feature>
<dbReference type="PANTHER" id="PTHR10098:SF106">
    <property type="entry name" value="TETRATRICOPEPTIDE REPEAT PROTEIN 28-LIKE PROTEIN"/>
    <property type="match status" value="1"/>
</dbReference>
<protein>
    <submittedName>
        <fullName evidence="3">Uncharacterized protein</fullName>
    </submittedName>
</protein>